<keyword evidence="3 5" id="KW-1133">Transmembrane helix</keyword>
<dbReference type="SUPFAM" id="SSF90112">
    <property type="entry name" value="Neurotransmitter-gated ion-channel transmembrane pore"/>
    <property type="match status" value="1"/>
</dbReference>
<dbReference type="SUPFAM" id="SSF63712">
    <property type="entry name" value="Nicotinic receptor ligand binding domain-like"/>
    <property type="match status" value="1"/>
</dbReference>
<feature type="transmembrane region" description="Helical" evidence="5">
    <location>
        <begin position="268"/>
        <end position="289"/>
    </location>
</feature>
<keyword evidence="4 5" id="KW-0472">Membrane</keyword>
<sequence>MPQLKIEVVFLYLVFVHYGDTAERIDFENLYTHLFLTDQTELLQNVRPSPYTEVTGSLSLLSISSLDEVSGTFSVMITLTLSWQDNRLVWNTTNFMDISNISVPVTKIWTPSVIMRNSAKRVRTLGLENNMVTILSSGKVILNIGDFLETSCSFDVKHFPFDRQNCEILFVPWLYPNSSVGFKQRVKTIDLKLFSENGMWKIIGSKASIQYIVLSSEYPGVVYAELKYSVEMERRSSYFVLTIFMPVIMLLLLNSAVFVLPIESGERVGYSITCLLALAVFLTLTSEVLPKTSDPLSVLSCFLMLLVMTSAMICTMTIITLWLHHKDEKSPMPMYLKKFTHVMSHVRRCRKPPTMNKTDASLKTVQPVKQDPSPNLFLSMMTKRMDQTDQTNWSLSNPRLSKWSARANCLSVQTPRNHILISRGKHLQSCLIFCVWFLHCA</sequence>
<comment type="similarity">
    <text evidence="5">Belongs to the ligand-gated ion channel (TC 1.A.9) family.</text>
</comment>
<dbReference type="InterPro" id="IPR038050">
    <property type="entry name" value="Neuro_actylchol_rec"/>
</dbReference>
<evidence type="ECO:0000256" key="2">
    <source>
        <dbReference type="ARBA" id="ARBA00022692"/>
    </source>
</evidence>
<dbReference type="Gene3D" id="1.20.58.390">
    <property type="entry name" value="Neurotransmitter-gated ion-channel transmembrane domain"/>
    <property type="match status" value="1"/>
</dbReference>
<keyword evidence="5" id="KW-0406">Ion transport</keyword>
<dbReference type="GO" id="GO:0005230">
    <property type="term" value="F:extracellular ligand-gated monoatomic ion channel activity"/>
    <property type="evidence" value="ECO:0007669"/>
    <property type="project" value="InterPro"/>
</dbReference>
<feature type="domain" description="Neurotransmitter-gated ion-channel transmembrane" evidence="7">
    <location>
        <begin position="244"/>
        <end position="380"/>
    </location>
</feature>
<evidence type="ECO:0000256" key="1">
    <source>
        <dbReference type="ARBA" id="ARBA00004141"/>
    </source>
</evidence>
<reference evidence="9" key="1">
    <citation type="submission" date="2025-08" db="UniProtKB">
        <authorList>
            <consortium name="RefSeq"/>
        </authorList>
    </citation>
    <scope>IDENTIFICATION</scope>
    <source>
        <tissue evidence="9">Whole sample</tissue>
    </source>
</reference>
<dbReference type="InterPro" id="IPR036734">
    <property type="entry name" value="Neur_chan_lig-bd_sf"/>
</dbReference>
<keyword evidence="5" id="KW-0732">Signal</keyword>
<dbReference type="InterPro" id="IPR006202">
    <property type="entry name" value="Neur_chan_lig-bd"/>
</dbReference>
<dbReference type="KEGG" id="cvn:111099154"/>
<keyword evidence="8" id="KW-1185">Reference proteome</keyword>
<dbReference type="GeneID" id="111099154"/>
<dbReference type="FunFam" id="2.70.170.10:FF:000028">
    <property type="entry name" value="AcetylCholine Receptor"/>
    <property type="match status" value="1"/>
</dbReference>
<feature type="transmembrane region" description="Helical" evidence="5">
    <location>
        <begin position="238"/>
        <end position="262"/>
    </location>
</feature>
<dbReference type="InterPro" id="IPR018000">
    <property type="entry name" value="Neurotransmitter_ion_chnl_CS"/>
</dbReference>
<evidence type="ECO:0000259" key="7">
    <source>
        <dbReference type="Pfam" id="PF02932"/>
    </source>
</evidence>
<dbReference type="OrthoDB" id="6112274at2759"/>
<comment type="subcellular location">
    <subcellularLocation>
        <location evidence="1">Membrane</location>
        <topology evidence="1">Multi-pass membrane protein</topology>
    </subcellularLocation>
</comment>
<dbReference type="AlphaFoldDB" id="A0A8B8A433"/>
<evidence type="ECO:0000256" key="4">
    <source>
        <dbReference type="ARBA" id="ARBA00023136"/>
    </source>
</evidence>
<dbReference type="GO" id="GO:0016020">
    <property type="term" value="C:membrane"/>
    <property type="evidence" value="ECO:0007669"/>
    <property type="project" value="UniProtKB-SubCell"/>
</dbReference>
<name>A0A8B8A433_CRAVI</name>
<feature type="chain" id="PRO_5034642233" evidence="5">
    <location>
        <begin position="22"/>
        <end position="441"/>
    </location>
</feature>
<feature type="signal peptide" evidence="5">
    <location>
        <begin position="1"/>
        <end position="21"/>
    </location>
</feature>
<dbReference type="PRINTS" id="PR00252">
    <property type="entry name" value="NRIONCHANNEL"/>
</dbReference>
<feature type="transmembrane region" description="Helical" evidence="5">
    <location>
        <begin position="301"/>
        <end position="323"/>
    </location>
</feature>
<dbReference type="GO" id="GO:0004888">
    <property type="term" value="F:transmembrane signaling receptor activity"/>
    <property type="evidence" value="ECO:0007669"/>
    <property type="project" value="InterPro"/>
</dbReference>
<keyword evidence="2 5" id="KW-0812">Transmembrane</keyword>
<comment type="caution">
    <text evidence="5">Lacks conserved residue(s) required for the propagation of feature annotation.</text>
</comment>
<gene>
    <name evidence="9" type="primary">LOC111099154</name>
</gene>
<evidence type="ECO:0000259" key="6">
    <source>
        <dbReference type="Pfam" id="PF02931"/>
    </source>
</evidence>
<dbReference type="CDD" id="cd19051">
    <property type="entry name" value="LGIC_TM_cation"/>
    <property type="match status" value="1"/>
</dbReference>
<evidence type="ECO:0000313" key="9">
    <source>
        <dbReference type="RefSeq" id="XP_022286251.1"/>
    </source>
</evidence>
<organism evidence="8 9">
    <name type="scientific">Crassostrea virginica</name>
    <name type="common">Eastern oyster</name>
    <dbReference type="NCBI Taxonomy" id="6565"/>
    <lineage>
        <taxon>Eukaryota</taxon>
        <taxon>Metazoa</taxon>
        <taxon>Spiralia</taxon>
        <taxon>Lophotrochozoa</taxon>
        <taxon>Mollusca</taxon>
        <taxon>Bivalvia</taxon>
        <taxon>Autobranchia</taxon>
        <taxon>Pteriomorphia</taxon>
        <taxon>Ostreida</taxon>
        <taxon>Ostreoidea</taxon>
        <taxon>Ostreidae</taxon>
        <taxon>Crassostrea</taxon>
    </lineage>
</organism>
<proteinExistence type="inferred from homology"/>
<dbReference type="Proteomes" id="UP000694844">
    <property type="component" value="Chromosome 5"/>
</dbReference>
<dbReference type="Gene3D" id="2.70.170.10">
    <property type="entry name" value="Neurotransmitter-gated ion-channel ligand-binding domain"/>
    <property type="match status" value="1"/>
</dbReference>
<evidence type="ECO:0000256" key="5">
    <source>
        <dbReference type="RuleBase" id="RU000687"/>
    </source>
</evidence>
<dbReference type="InterPro" id="IPR036719">
    <property type="entry name" value="Neuro-gated_channel_TM_sf"/>
</dbReference>
<dbReference type="CDD" id="cd18989">
    <property type="entry name" value="LGIC_ECD_cation"/>
    <property type="match status" value="1"/>
</dbReference>
<accession>A0A8B8A433</accession>
<feature type="domain" description="Neurotransmitter-gated ion-channel ligand-binding" evidence="6">
    <location>
        <begin position="40"/>
        <end position="235"/>
    </location>
</feature>
<protein>
    <submittedName>
        <fullName evidence="9">Neuronal acetylcholine receptor subunit alpha-7-like</fullName>
    </submittedName>
</protein>
<evidence type="ECO:0000256" key="3">
    <source>
        <dbReference type="ARBA" id="ARBA00022989"/>
    </source>
</evidence>
<dbReference type="PROSITE" id="PS00236">
    <property type="entry name" value="NEUROTR_ION_CHANNEL"/>
    <property type="match status" value="1"/>
</dbReference>
<keyword evidence="5" id="KW-0407">Ion channel</keyword>
<dbReference type="PANTHER" id="PTHR18945">
    <property type="entry name" value="NEUROTRANSMITTER GATED ION CHANNEL"/>
    <property type="match status" value="1"/>
</dbReference>
<dbReference type="InterPro" id="IPR006201">
    <property type="entry name" value="Neur_channel"/>
</dbReference>
<dbReference type="InterPro" id="IPR006029">
    <property type="entry name" value="Neurotrans-gated_channel_TM"/>
</dbReference>
<keyword evidence="5" id="KW-0813">Transport</keyword>
<dbReference type="RefSeq" id="XP_022286251.1">
    <property type="nucleotide sequence ID" value="XM_022430543.1"/>
</dbReference>
<evidence type="ECO:0000313" key="8">
    <source>
        <dbReference type="Proteomes" id="UP000694844"/>
    </source>
</evidence>
<dbReference type="Pfam" id="PF02931">
    <property type="entry name" value="Neur_chan_LBD"/>
    <property type="match status" value="1"/>
</dbReference>
<dbReference type="Pfam" id="PF02932">
    <property type="entry name" value="Neur_chan_memb"/>
    <property type="match status" value="1"/>
</dbReference>